<evidence type="ECO:0000313" key="2">
    <source>
        <dbReference type="Proteomes" id="UP000198900"/>
    </source>
</evidence>
<comment type="caution">
    <text evidence="1">The sequence shown here is derived from an EMBL/GenBank/DDBJ whole genome shotgun (WGS) entry which is preliminary data.</text>
</comment>
<accession>A0A7Z7BFZ3</accession>
<dbReference type="AlphaFoldDB" id="A0A7Z7BFZ3"/>
<evidence type="ECO:0008006" key="3">
    <source>
        <dbReference type="Google" id="ProtNLM"/>
    </source>
</evidence>
<protein>
    <recommendedName>
        <fullName evidence="3">Fis family transcriptional regulator</fullName>
    </recommendedName>
</protein>
<reference evidence="1" key="1">
    <citation type="submission" date="2016-10" db="EMBL/GenBank/DDBJ databases">
        <authorList>
            <person name="Varghese N."/>
            <person name="Submissions S."/>
        </authorList>
    </citation>
    <scope>NUCLEOTIDE SEQUENCE [LARGE SCALE GENOMIC DNA]</scope>
    <source>
        <strain evidence="1">YR281</strain>
    </source>
</reference>
<gene>
    <name evidence="1" type="ORF">SAMN04487926_13521</name>
</gene>
<dbReference type="Proteomes" id="UP000198900">
    <property type="component" value="Unassembled WGS sequence"/>
</dbReference>
<proteinExistence type="predicted"/>
<evidence type="ECO:0000313" key="1">
    <source>
        <dbReference type="EMBL" id="SDJ15057.1"/>
    </source>
</evidence>
<sequence length="154" mass="16942">MSSKRRGAHAPGPKKHLTKAMLLPMAEAAAREQSLSSHLALVACRDGHGNKHLFNELMRTVYLAWFLQQDGCGIEPANSFKTAEYAVEASLQLAHMSGEWVLAEDTVPVFERLLALHDSQLATAPLHKFIRAEQRLRQFLAGSASSPIPETDQA</sequence>
<organism evidence="1 2">
    <name type="scientific">Paraburkholderia steynii</name>
    <dbReference type="NCBI Taxonomy" id="1245441"/>
    <lineage>
        <taxon>Bacteria</taxon>
        <taxon>Pseudomonadati</taxon>
        <taxon>Pseudomonadota</taxon>
        <taxon>Betaproteobacteria</taxon>
        <taxon>Burkholderiales</taxon>
        <taxon>Burkholderiaceae</taxon>
        <taxon>Paraburkholderia</taxon>
    </lineage>
</organism>
<name>A0A7Z7BFZ3_9BURK</name>
<keyword evidence="2" id="KW-1185">Reference proteome</keyword>
<dbReference type="EMBL" id="FNDI01000035">
    <property type="protein sequence ID" value="SDJ15057.1"/>
    <property type="molecule type" value="Genomic_DNA"/>
</dbReference>